<feature type="domain" description="Gag1-like clamp" evidence="2">
    <location>
        <begin position="104"/>
        <end position="227"/>
    </location>
</feature>
<evidence type="ECO:0000313" key="3">
    <source>
        <dbReference type="EMBL" id="KAL3792621.1"/>
    </source>
</evidence>
<evidence type="ECO:0000256" key="1">
    <source>
        <dbReference type="SAM" id="MobiDB-lite"/>
    </source>
</evidence>
<feature type="region of interest" description="Disordered" evidence="1">
    <location>
        <begin position="1"/>
        <end position="46"/>
    </location>
</feature>
<evidence type="ECO:0000313" key="4">
    <source>
        <dbReference type="Proteomes" id="UP001530400"/>
    </source>
</evidence>
<organism evidence="3 4">
    <name type="scientific">Cyclotella atomus</name>
    <dbReference type="NCBI Taxonomy" id="382360"/>
    <lineage>
        <taxon>Eukaryota</taxon>
        <taxon>Sar</taxon>
        <taxon>Stramenopiles</taxon>
        <taxon>Ochrophyta</taxon>
        <taxon>Bacillariophyta</taxon>
        <taxon>Coscinodiscophyceae</taxon>
        <taxon>Thalassiosirophycidae</taxon>
        <taxon>Stephanodiscales</taxon>
        <taxon>Stephanodiscaceae</taxon>
        <taxon>Cyclotella</taxon>
    </lineage>
</organism>
<feature type="compositionally biased region" description="Polar residues" evidence="1">
    <location>
        <begin position="22"/>
        <end position="41"/>
    </location>
</feature>
<name>A0ABD3PZG8_9STRA</name>
<sequence length="229" mass="26210">MKRSNEERTQRTAKAAVPISEEGTSTHDSPTNQRVEQSTNDLPPWKAECILSKRSRPQPSKRTCSDVTYEPSWAIRENDWWGTTSNQLDNIPEHKASGIDDCHSDSSSTTGERQRKRTKRIAKCDKSEKQFYNIGLHTWNQTRAEWKSYKNATTASLAQSSCSDSSMTDATTQGKLSDVPRCQRTLNSSQYRELVRGITNVTREYELPRPMNLRDLIEVYVDVWENSSE</sequence>
<dbReference type="InterPro" id="IPR025124">
    <property type="entry name" value="Gag1-like_clamp"/>
</dbReference>
<protein>
    <recommendedName>
        <fullName evidence="2">Gag1-like clamp domain-containing protein</fullName>
    </recommendedName>
</protein>
<dbReference type="EMBL" id="JALLPJ020000424">
    <property type="protein sequence ID" value="KAL3792621.1"/>
    <property type="molecule type" value="Genomic_DNA"/>
</dbReference>
<feature type="region of interest" description="Disordered" evidence="1">
    <location>
        <begin position="89"/>
        <end position="119"/>
    </location>
</feature>
<comment type="caution">
    <text evidence="3">The sequence shown here is derived from an EMBL/GenBank/DDBJ whole genome shotgun (WGS) entry which is preliminary data.</text>
</comment>
<feature type="compositionally biased region" description="Basic and acidic residues" evidence="1">
    <location>
        <begin position="91"/>
        <end position="104"/>
    </location>
</feature>
<dbReference type="Proteomes" id="UP001530400">
    <property type="component" value="Unassembled WGS sequence"/>
</dbReference>
<reference evidence="3 4" key="1">
    <citation type="submission" date="2024-10" db="EMBL/GenBank/DDBJ databases">
        <title>Updated reference genomes for cyclostephanoid diatoms.</title>
        <authorList>
            <person name="Roberts W.R."/>
            <person name="Alverson A.J."/>
        </authorList>
    </citation>
    <scope>NUCLEOTIDE SEQUENCE [LARGE SCALE GENOMIC DNA]</scope>
    <source>
        <strain evidence="3 4">AJA010-31</strain>
    </source>
</reference>
<proteinExistence type="predicted"/>
<dbReference type="Pfam" id="PF13259">
    <property type="entry name" value="clamp_Gag1-like"/>
    <property type="match status" value="1"/>
</dbReference>
<evidence type="ECO:0000259" key="2">
    <source>
        <dbReference type="Pfam" id="PF13259"/>
    </source>
</evidence>
<gene>
    <name evidence="3" type="ORF">ACHAWO_008782</name>
</gene>
<dbReference type="AlphaFoldDB" id="A0ABD3PZG8"/>
<keyword evidence="4" id="KW-1185">Reference proteome</keyword>
<accession>A0ABD3PZG8</accession>
<feature type="compositionally biased region" description="Basic and acidic residues" evidence="1">
    <location>
        <begin position="1"/>
        <end position="10"/>
    </location>
</feature>